<dbReference type="Proteomes" id="UP000805614">
    <property type="component" value="Unassembled WGS sequence"/>
</dbReference>
<keyword evidence="3" id="KW-1185">Reference proteome</keyword>
<evidence type="ECO:0000259" key="1">
    <source>
        <dbReference type="Pfam" id="PF04149"/>
    </source>
</evidence>
<dbReference type="EMBL" id="JABVEC010000007">
    <property type="protein sequence ID" value="MBC6466117.1"/>
    <property type="molecule type" value="Genomic_DNA"/>
</dbReference>
<dbReference type="RefSeq" id="WP_187243139.1">
    <property type="nucleotide sequence ID" value="NZ_BAAAOK010000057.1"/>
</dbReference>
<evidence type="ECO:0000313" key="2">
    <source>
        <dbReference type="EMBL" id="MBC6466117.1"/>
    </source>
</evidence>
<reference evidence="2 3" key="1">
    <citation type="submission" date="2020-06" db="EMBL/GenBank/DDBJ databases">
        <title>Actinomadura xiongansis sp. nov., isolated from soil of Baiyangdian.</title>
        <authorList>
            <person name="Zhang X."/>
        </authorList>
    </citation>
    <scope>NUCLEOTIDE SEQUENCE [LARGE SCALE GENOMIC DNA]</scope>
    <source>
        <strain evidence="2 3">HBUM206468</strain>
    </source>
</reference>
<comment type="caution">
    <text evidence="2">The sequence shown here is derived from an EMBL/GenBank/DDBJ whole genome shotgun (WGS) entry which is preliminary data.</text>
</comment>
<proteinExistence type="predicted"/>
<name>A0ABR7LMP6_9ACTN</name>
<feature type="domain" description="DUF397" evidence="1">
    <location>
        <begin position="14"/>
        <end position="64"/>
    </location>
</feature>
<sequence length="77" mass="8349">MDHGATSPLTPALDFHTSSRCSDGCGGCCVEVAQTPTGVTLRDTEGRTVEYTDQEWADFLVGVRRGEFHIMRDTVTG</sequence>
<organism evidence="2 3">
    <name type="scientific">Actinomadura alba</name>
    <dbReference type="NCBI Taxonomy" id="406431"/>
    <lineage>
        <taxon>Bacteria</taxon>
        <taxon>Bacillati</taxon>
        <taxon>Actinomycetota</taxon>
        <taxon>Actinomycetes</taxon>
        <taxon>Streptosporangiales</taxon>
        <taxon>Thermomonosporaceae</taxon>
        <taxon>Actinomadura</taxon>
    </lineage>
</organism>
<evidence type="ECO:0000313" key="3">
    <source>
        <dbReference type="Proteomes" id="UP000805614"/>
    </source>
</evidence>
<accession>A0ABR7LMP6</accession>
<gene>
    <name evidence="2" type="ORF">HKK74_11495</name>
</gene>
<dbReference type="Pfam" id="PF04149">
    <property type="entry name" value="DUF397"/>
    <property type="match status" value="1"/>
</dbReference>
<dbReference type="InterPro" id="IPR007278">
    <property type="entry name" value="DUF397"/>
</dbReference>
<protein>
    <submittedName>
        <fullName evidence="2">DUF397 domain-containing protein</fullName>
    </submittedName>
</protein>